<evidence type="ECO:0000256" key="1">
    <source>
        <dbReference type="ARBA" id="ARBA00006484"/>
    </source>
</evidence>
<comment type="caution">
    <text evidence="5">The sequence shown here is derived from an EMBL/GenBank/DDBJ whole genome shotgun (WGS) entry which is preliminary data.</text>
</comment>
<reference evidence="5 6" key="1">
    <citation type="submission" date="2017-03" db="EMBL/GenBank/DDBJ databases">
        <title>Genomes of endolithic fungi from Antarctica.</title>
        <authorList>
            <person name="Coleine C."/>
            <person name="Masonjones S."/>
            <person name="Stajich J.E."/>
        </authorList>
    </citation>
    <scope>NUCLEOTIDE SEQUENCE [LARGE SCALE GENOMIC DNA]</scope>
    <source>
        <strain evidence="5 6">CCFEE 6314</strain>
    </source>
</reference>
<dbReference type="PANTHER" id="PTHR44229:SF4">
    <property type="entry name" value="15-HYDROXYPROSTAGLANDIN DEHYDROGENASE [NAD(+)]"/>
    <property type="match status" value="1"/>
</dbReference>
<dbReference type="PRINTS" id="PR00080">
    <property type="entry name" value="SDRFAMILY"/>
</dbReference>
<evidence type="ECO:0000313" key="6">
    <source>
        <dbReference type="Proteomes" id="UP000288859"/>
    </source>
</evidence>
<dbReference type="Pfam" id="PF00106">
    <property type="entry name" value="adh_short"/>
    <property type="match status" value="1"/>
</dbReference>
<evidence type="ECO:0000256" key="3">
    <source>
        <dbReference type="ARBA" id="ARBA00023002"/>
    </source>
</evidence>
<evidence type="ECO:0000313" key="5">
    <source>
        <dbReference type="EMBL" id="RVX73164.1"/>
    </source>
</evidence>
<sequence>MGSISSIKKHIVVTGGASGIGLGITRSFAEQGAQVSILDVNPDGAAITKSLSAEFPNAGFFFHKADVSNWDELAATFEAIYSQQGRIDVVMANAGISKEQSLIVDEDKPTKPSFKTVDVNLIGTLYTVYLAIHYMRKNEARGGSRGSIIATASNAGLYAFSVAPIYAATKFGVIGLVRSLARQLEKEKIQINGLAPAVLETNIAPDKALFKHMILTPMSTLTRGVHELLADPSLTGQIAETHGDKVTLSKQPAYVDEDTGANIETFWNLGYA</sequence>
<keyword evidence="3" id="KW-0560">Oxidoreductase</keyword>
<protein>
    <submittedName>
        <fullName evidence="5">Uncharacterized protein</fullName>
    </submittedName>
</protein>
<dbReference type="VEuPathDB" id="FungiDB:PV10_01139"/>
<evidence type="ECO:0000256" key="2">
    <source>
        <dbReference type="ARBA" id="ARBA00022857"/>
    </source>
</evidence>
<dbReference type="SUPFAM" id="SSF51735">
    <property type="entry name" value="NAD(P)-binding Rossmann-fold domains"/>
    <property type="match status" value="1"/>
</dbReference>
<accession>A0A438NBK8</accession>
<comment type="similarity">
    <text evidence="1 4">Belongs to the short-chain dehydrogenases/reductases (SDR) family.</text>
</comment>
<dbReference type="OrthoDB" id="37659at2759"/>
<organism evidence="5 6">
    <name type="scientific">Exophiala mesophila</name>
    <name type="common">Black yeast-like fungus</name>
    <dbReference type="NCBI Taxonomy" id="212818"/>
    <lineage>
        <taxon>Eukaryota</taxon>
        <taxon>Fungi</taxon>
        <taxon>Dikarya</taxon>
        <taxon>Ascomycota</taxon>
        <taxon>Pezizomycotina</taxon>
        <taxon>Eurotiomycetes</taxon>
        <taxon>Chaetothyriomycetidae</taxon>
        <taxon>Chaetothyriales</taxon>
        <taxon>Herpotrichiellaceae</taxon>
        <taxon>Exophiala</taxon>
    </lineage>
</organism>
<dbReference type="InterPro" id="IPR020904">
    <property type="entry name" value="Sc_DH/Rdtase_CS"/>
</dbReference>
<dbReference type="PROSITE" id="PS00061">
    <property type="entry name" value="ADH_SHORT"/>
    <property type="match status" value="1"/>
</dbReference>
<dbReference type="Gene3D" id="3.40.50.720">
    <property type="entry name" value="NAD(P)-binding Rossmann-like Domain"/>
    <property type="match status" value="1"/>
</dbReference>
<dbReference type="PRINTS" id="PR00081">
    <property type="entry name" value="GDHRDH"/>
</dbReference>
<dbReference type="GO" id="GO:0016616">
    <property type="term" value="F:oxidoreductase activity, acting on the CH-OH group of donors, NAD or NADP as acceptor"/>
    <property type="evidence" value="ECO:0007669"/>
    <property type="project" value="TreeGrafter"/>
</dbReference>
<keyword evidence="2" id="KW-0521">NADP</keyword>
<dbReference type="AlphaFoldDB" id="A0A438NBK8"/>
<dbReference type="PANTHER" id="PTHR44229">
    <property type="entry name" value="15-HYDROXYPROSTAGLANDIN DEHYDROGENASE [NAD(+)]"/>
    <property type="match status" value="1"/>
</dbReference>
<dbReference type="InterPro" id="IPR036291">
    <property type="entry name" value="NAD(P)-bd_dom_sf"/>
</dbReference>
<dbReference type="EMBL" id="NAJM01000009">
    <property type="protein sequence ID" value="RVX73164.1"/>
    <property type="molecule type" value="Genomic_DNA"/>
</dbReference>
<dbReference type="GO" id="GO:0005737">
    <property type="term" value="C:cytoplasm"/>
    <property type="evidence" value="ECO:0007669"/>
    <property type="project" value="TreeGrafter"/>
</dbReference>
<dbReference type="InterPro" id="IPR002347">
    <property type="entry name" value="SDR_fam"/>
</dbReference>
<dbReference type="Proteomes" id="UP000288859">
    <property type="component" value="Unassembled WGS sequence"/>
</dbReference>
<name>A0A438NBK8_EXOME</name>
<proteinExistence type="inferred from homology"/>
<evidence type="ECO:0000256" key="4">
    <source>
        <dbReference type="RuleBase" id="RU000363"/>
    </source>
</evidence>
<gene>
    <name evidence="5" type="ORF">B0A52_02291</name>
</gene>